<proteinExistence type="predicted"/>
<feature type="compositionally biased region" description="Basic residues" evidence="1">
    <location>
        <begin position="32"/>
        <end position="47"/>
    </location>
</feature>
<reference evidence="3 4" key="1">
    <citation type="submission" date="2019-09" db="EMBL/GenBank/DDBJ databases">
        <title>YIM 132548 draft genome.</title>
        <authorList>
            <person name="Jiang L."/>
        </authorList>
    </citation>
    <scope>NUCLEOTIDE SEQUENCE [LARGE SCALE GENOMIC DNA]</scope>
    <source>
        <strain evidence="3 4">YIM 132548</strain>
    </source>
</reference>
<name>A0A6N6MVT3_9HYPH</name>
<comment type="caution">
    <text evidence="3">The sequence shown here is derived from an EMBL/GenBank/DDBJ whole genome shotgun (WGS) entry which is preliminary data.</text>
</comment>
<keyword evidence="4" id="KW-1185">Reference proteome</keyword>
<dbReference type="AlphaFoldDB" id="A0A6N6MVT3"/>
<evidence type="ECO:0000313" key="3">
    <source>
        <dbReference type="EMBL" id="KAB1074713.1"/>
    </source>
</evidence>
<dbReference type="EMBL" id="VZZJ01000004">
    <property type="protein sequence ID" value="KAB1074713.1"/>
    <property type="molecule type" value="Genomic_DNA"/>
</dbReference>
<feature type="signal peptide" evidence="2">
    <location>
        <begin position="1"/>
        <end position="24"/>
    </location>
</feature>
<evidence type="ECO:0000256" key="2">
    <source>
        <dbReference type="SAM" id="SignalP"/>
    </source>
</evidence>
<feature type="chain" id="PRO_5026952004" evidence="2">
    <location>
        <begin position="25"/>
        <end position="91"/>
    </location>
</feature>
<accession>A0A6N6MVT3</accession>
<dbReference type="Proteomes" id="UP000441523">
    <property type="component" value="Unassembled WGS sequence"/>
</dbReference>
<organism evidence="3 4">
    <name type="scientific">Methylobacterium planeticum</name>
    <dbReference type="NCBI Taxonomy" id="2615211"/>
    <lineage>
        <taxon>Bacteria</taxon>
        <taxon>Pseudomonadati</taxon>
        <taxon>Pseudomonadota</taxon>
        <taxon>Alphaproteobacteria</taxon>
        <taxon>Hyphomicrobiales</taxon>
        <taxon>Methylobacteriaceae</taxon>
        <taxon>Methylobacterium</taxon>
    </lineage>
</organism>
<dbReference type="RefSeq" id="WP_150962354.1">
    <property type="nucleotide sequence ID" value="NZ_VZZJ01000004.1"/>
</dbReference>
<evidence type="ECO:0000313" key="4">
    <source>
        <dbReference type="Proteomes" id="UP000441523"/>
    </source>
</evidence>
<feature type="region of interest" description="Disordered" evidence="1">
    <location>
        <begin position="28"/>
        <end position="91"/>
    </location>
</feature>
<keyword evidence="2" id="KW-0732">Signal</keyword>
<feature type="compositionally biased region" description="Pro residues" evidence="1">
    <location>
        <begin position="82"/>
        <end position="91"/>
    </location>
</feature>
<sequence>MNPPVKTTRAALCLACALAVSALAAPPALAHGPHHRGGRPHHHHVRRALPPGIAYRDPRELGPPPRIVRGYLPRNDAVPMYNEPPPRFPTR</sequence>
<evidence type="ECO:0000256" key="1">
    <source>
        <dbReference type="SAM" id="MobiDB-lite"/>
    </source>
</evidence>
<gene>
    <name evidence="3" type="ORF">F6X51_06175</name>
</gene>
<protein>
    <submittedName>
        <fullName evidence="3">Uncharacterized protein</fullName>
    </submittedName>
</protein>